<accession>Q116D8</accession>
<keyword evidence="1" id="KW-1133">Transmembrane helix</keyword>
<dbReference type="HOGENOM" id="CLU_159123_0_0_3"/>
<dbReference type="EMBL" id="CP000393">
    <property type="protein sequence ID" value="ABG50636.1"/>
    <property type="molecule type" value="Genomic_DNA"/>
</dbReference>
<gene>
    <name evidence="2" type="ordered locus">Tery_1311</name>
</gene>
<evidence type="ECO:0000313" key="2">
    <source>
        <dbReference type="EMBL" id="ABG50636.1"/>
    </source>
</evidence>
<evidence type="ECO:0000256" key="1">
    <source>
        <dbReference type="SAM" id="Phobius"/>
    </source>
</evidence>
<dbReference type="AlphaFoldDB" id="Q116D8"/>
<dbReference type="eggNOG" id="ENOG5032T8Z">
    <property type="taxonomic scope" value="Bacteria"/>
</dbReference>
<feature type="transmembrane region" description="Helical" evidence="1">
    <location>
        <begin position="6"/>
        <end position="24"/>
    </location>
</feature>
<sequence>MAIIEIVILTGLGIVLGAFIVNMLNNRQQQRILDDAFYKLLQLQNGKVSLIQLAAAAKVDAQVAQRYLENQVQIFSAILEIDEQGDTFYKFPNLSLPPVLDQQPW</sequence>
<reference evidence="2" key="1">
    <citation type="submission" date="2006-06" db="EMBL/GenBank/DDBJ databases">
        <title>Complete sequence of Trichodesmium erythraeum IMS101.</title>
        <authorList>
            <consortium name="US DOE Joint Genome Institute"/>
            <person name="Copeland A."/>
            <person name="Lucas S."/>
            <person name="Lapidus A."/>
            <person name="Barry K."/>
            <person name="Detter J.C."/>
            <person name="Glavina del Rio T."/>
            <person name="Hammon N."/>
            <person name="Israni S."/>
            <person name="Dalin E."/>
            <person name="Tice H."/>
            <person name="Pitluck S."/>
            <person name="Kiss H."/>
            <person name="Munk A.C."/>
            <person name="Brettin T."/>
            <person name="Bruce D."/>
            <person name="Han C."/>
            <person name="Tapia R."/>
            <person name="Gilna P."/>
            <person name="Schmutz J."/>
            <person name="Larimer F."/>
            <person name="Land M."/>
            <person name="Hauser L."/>
            <person name="Kyrpides N."/>
            <person name="Kim E."/>
            <person name="Richardson P."/>
        </authorList>
    </citation>
    <scope>NUCLEOTIDE SEQUENCE [LARGE SCALE GENOMIC DNA]</scope>
    <source>
        <strain evidence="2">IMS101</strain>
    </source>
</reference>
<dbReference type="OrthoDB" id="465883at2"/>
<keyword evidence="1" id="KW-0812">Transmembrane</keyword>
<name>Q116D8_TRIEI</name>
<proteinExistence type="predicted"/>
<organism evidence="2">
    <name type="scientific">Trichodesmium erythraeum (strain IMS101)</name>
    <dbReference type="NCBI Taxonomy" id="203124"/>
    <lineage>
        <taxon>Bacteria</taxon>
        <taxon>Bacillati</taxon>
        <taxon>Cyanobacteriota</taxon>
        <taxon>Cyanophyceae</taxon>
        <taxon>Oscillatoriophycideae</taxon>
        <taxon>Oscillatoriales</taxon>
        <taxon>Microcoleaceae</taxon>
        <taxon>Trichodesmium</taxon>
    </lineage>
</organism>
<protein>
    <submittedName>
        <fullName evidence="2">Uncharacterized protein</fullName>
    </submittedName>
</protein>
<keyword evidence="1" id="KW-0472">Membrane</keyword>
<dbReference type="RefSeq" id="WP_011611015.1">
    <property type="nucleotide sequence ID" value="NC_008312.1"/>
</dbReference>
<dbReference type="KEGG" id="ter:Tery_1311"/>